<dbReference type="SMART" id="SM00710">
    <property type="entry name" value="PbH1"/>
    <property type="match status" value="7"/>
</dbReference>
<dbReference type="Proteomes" id="UP000622552">
    <property type="component" value="Unassembled WGS sequence"/>
</dbReference>
<reference evidence="3" key="1">
    <citation type="submission" date="2020-11" db="EMBL/GenBank/DDBJ databases">
        <title>Sequencing the genomes of 1000 actinobacteria strains.</title>
        <authorList>
            <person name="Klenk H.-P."/>
        </authorList>
    </citation>
    <scope>NUCLEOTIDE SEQUENCE</scope>
    <source>
        <strain evidence="3">DSM 45356</strain>
    </source>
</reference>
<dbReference type="InterPro" id="IPR011050">
    <property type="entry name" value="Pectin_lyase_fold/virulence"/>
</dbReference>
<evidence type="ECO:0000259" key="2">
    <source>
        <dbReference type="SMART" id="SM00458"/>
    </source>
</evidence>
<comment type="caution">
    <text evidence="3">The sequence shown here is derived from an EMBL/GenBank/DDBJ whole genome shotgun (WGS) entry which is preliminary data.</text>
</comment>
<dbReference type="InterPro" id="IPR039448">
    <property type="entry name" value="Beta_helix"/>
</dbReference>
<dbReference type="AlphaFoldDB" id="A0A8J7GGM7"/>
<organism evidence="3 4">
    <name type="scientific">Longispora fulva</name>
    <dbReference type="NCBI Taxonomy" id="619741"/>
    <lineage>
        <taxon>Bacteria</taxon>
        <taxon>Bacillati</taxon>
        <taxon>Actinomycetota</taxon>
        <taxon>Actinomycetes</taxon>
        <taxon>Micromonosporales</taxon>
        <taxon>Micromonosporaceae</taxon>
        <taxon>Longispora</taxon>
    </lineage>
</organism>
<dbReference type="Pfam" id="PF14200">
    <property type="entry name" value="RicinB_lectin_2"/>
    <property type="match status" value="2"/>
</dbReference>
<dbReference type="PROSITE" id="PS50231">
    <property type="entry name" value="RICIN_B_LECTIN"/>
    <property type="match status" value="1"/>
</dbReference>
<name>A0A8J7GGM7_9ACTN</name>
<dbReference type="SMART" id="SM00458">
    <property type="entry name" value="RICIN"/>
    <property type="match status" value="1"/>
</dbReference>
<keyword evidence="4" id="KW-1185">Reference proteome</keyword>
<dbReference type="InterPro" id="IPR035992">
    <property type="entry name" value="Ricin_B-like_lectins"/>
</dbReference>
<dbReference type="SUPFAM" id="SSF51126">
    <property type="entry name" value="Pectin lyase-like"/>
    <property type="match status" value="1"/>
</dbReference>
<protein>
    <recommendedName>
        <fullName evidence="2">Ricin B lectin domain-containing protein</fullName>
    </recommendedName>
</protein>
<dbReference type="RefSeq" id="WP_197003346.1">
    <property type="nucleotide sequence ID" value="NZ_BONS01000040.1"/>
</dbReference>
<dbReference type="EMBL" id="JADOUF010000001">
    <property type="protein sequence ID" value="MBG6136357.1"/>
    <property type="molecule type" value="Genomic_DNA"/>
</dbReference>
<dbReference type="InterPro" id="IPR012334">
    <property type="entry name" value="Pectin_lyas_fold"/>
</dbReference>
<dbReference type="SUPFAM" id="SSF50370">
    <property type="entry name" value="Ricin B-like lectins"/>
    <property type="match status" value="1"/>
</dbReference>
<evidence type="ECO:0000313" key="4">
    <source>
        <dbReference type="Proteomes" id="UP000622552"/>
    </source>
</evidence>
<dbReference type="Gene3D" id="2.80.10.50">
    <property type="match status" value="3"/>
</dbReference>
<dbReference type="CDD" id="cd00161">
    <property type="entry name" value="beta-trefoil_Ricin-like"/>
    <property type="match status" value="1"/>
</dbReference>
<feature type="signal peptide" evidence="1">
    <location>
        <begin position="1"/>
        <end position="21"/>
    </location>
</feature>
<gene>
    <name evidence="3" type="ORF">IW245_002551</name>
</gene>
<keyword evidence="1" id="KW-0732">Signal</keyword>
<proteinExistence type="predicted"/>
<dbReference type="InterPro" id="IPR006626">
    <property type="entry name" value="PbH1"/>
</dbReference>
<evidence type="ECO:0000313" key="3">
    <source>
        <dbReference type="EMBL" id="MBG6136357.1"/>
    </source>
</evidence>
<dbReference type="InterPro" id="IPR000772">
    <property type="entry name" value="Ricin_B_lectin"/>
</dbReference>
<feature type="domain" description="Ricin B lectin" evidence="2">
    <location>
        <begin position="513"/>
        <end position="649"/>
    </location>
</feature>
<dbReference type="Gene3D" id="2.160.20.10">
    <property type="entry name" value="Single-stranded right-handed beta-helix, Pectin lyase-like"/>
    <property type="match status" value="1"/>
</dbReference>
<feature type="chain" id="PRO_5038985619" description="Ricin B lectin domain-containing protein" evidence="1">
    <location>
        <begin position="22"/>
        <end position="651"/>
    </location>
</feature>
<evidence type="ECO:0000256" key="1">
    <source>
        <dbReference type="SAM" id="SignalP"/>
    </source>
</evidence>
<accession>A0A8J7GGM7</accession>
<sequence length="651" mass="67354">MQIRPLAGVALLALAATAVLAEPAMASGTAYYLDCANGSDSRAGTSTSTAWKTLSKVNGKTLVAGDQVLIRRGTTCTGALAPTGSGAPGSAILVDAYGTGAKPMIKGNGAQNAVRLYNQQWWEIRNLEITNKGATVGKRRGVSVELADYGTASHIVLENLDIHDVNGEDKKDLGGSGGIYFTVSGVATQTRFDGITIQNNTIRTVDRAGIFMVSTWNRSGFETHSAGVFVPWPNVVISGNQLSDLGGDGIVAGNTTGALIERNYLDGFQKRSSEYNAGMWAYDADYAVFQYNEATGGESTRDGMAYDVDQGTIGAVFQYNYSHDNAGGFMLICNASGIVRDAVVRYNISQNDSHRGVETCTAGGIESADVYNNTIYLGPGIDQTVIMDNDRQQLKNVKFRNNIVVKTGSGSADFPALGTGFALDHNVLVNVTGAPAGAGGTADPRLSGVGTATDLAHADGYRLCSDSPALGTGTLISTNGGKDFYGNAISATATPSIGAHGGAALTCSGPIPSGGTYELGLTGTTQVLDVPGGSTDLATQLIVWTRHGGDNQRWTFTANGDGTYAIRNVNSGLCVDVNGGSTTPGAEIIQWTCTGTANQRWQISAAAGGGYTVAAEHSGLALTASGNSDGALLTQQTGTAAATQRWTFTSS</sequence>
<dbReference type="Pfam" id="PF13229">
    <property type="entry name" value="Beta_helix"/>
    <property type="match status" value="1"/>
</dbReference>